<sequence>MHLSVYRDALRAAGLRPAIKAWWKDRQVRLAFFKSEYVDKIGEMYTQNPFILAYIATPVVYFSAFVMELWWLVEADMAQVPEIHNWYQQHGVLLPAPAYLLASIYFITFLVSLFLLSGLFLRKSTYLLAWLFVLVIFFFPECGLSLFMSLKYWNLNSRGVAELSFYCTRLAINALCIICIQSLYTQWRQEKSVMKRLEDMNIMPSSISPVMVAKEPLTHNGMITQSHRGWSVSSAPRITPLRTMFADSEPTFLGSPVGLSRSASMVRRSHSSVSSSIHSAIGVSPFQPQPSPISTKQKNGDPDFFCNPDIHFQSLPRSEFDVKLFRQVRKPLARTFSELQPSNSHHRWKPNHHISENATSSEDLHHLPIGFDYTRSLDRAELRVKRHQSEPFKERLPRHSDHFINSDSRVKPGACKHPQRHGGPPDRRNVPLSTLQLQGITLGRVHSARPFDYLTRPGGMSYLPRPEQATSGSNQSVRDIAL</sequence>
<protein>
    <submittedName>
        <fullName evidence="3">Uncharacterized protein</fullName>
    </submittedName>
</protein>
<feature type="transmembrane region" description="Helical" evidence="2">
    <location>
        <begin position="170"/>
        <end position="187"/>
    </location>
</feature>
<organism evidence="3 4">
    <name type="scientific">Varroa destructor</name>
    <name type="common">Honeybee mite</name>
    <dbReference type="NCBI Taxonomy" id="109461"/>
    <lineage>
        <taxon>Eukaryota</taxon>
        <taxon>Metazoa</taxon>
        <taxon>Ecdysozoa</taxon>
        <taxon>Arthropoda</taxon>
        <taxon>Chelicerata</taxon>
        <taxon>Arachnida</taxon>
        <taxon>Acari</taxon>
        <taxon>Parasitiformes</taxon>
        <taxon>Mesostigmata</taxon>
        <taxon>Gamasina</taxon>
        <taxon>Dermanyssoidea</taxon>
        <taxon>Varroidae</taxon>
        <taxon>Varroa</taxon>
    </lineage>
</organism>
<feature type="transmembrane region" description="Helical" evidence="2">
    <location>
        <begin position="93"/>
        <end position="116"/>
    </location>
</feature>
<dbReference type="EnsemblMetazoa" id="XM_022787688">
    <property type="protein sequence ID" value="XP_022643423"/>
    <property type="gene ID" value="LOC111242825"/>
</dbReference>
<evidence type="ECO:0000313" key="4">
    <source>
        <dbReference type="Proteomes" id="UP000594260"/>
    </source>
</evidence>
<feature type="region of interest" description="Disordered" evidence="1">
    <location>
        <begin position="459"/>
        <end position="482"/>
    </location>
</feature>
<dbReference type="GeneID" id="111242825"/>
<feature type="region of interest" description="Disordered" evidence="1">
    <location>
        <begin position="340"/>
        <end position="360"/>
    </location>
</feature>
<dbReference type="KEGG" id="vde:111242825"/>
<dbReference type="InParanoid" id="A0A7M7M8A6"/>
<keyword evidence="2" id="KW-1133">Transmembrane helix</keyword>
<dbReference type="CTD" id="37332"/>
<keyword evidence="2" id="KW-0472">Membrane</keyword>
<evidence type="ECO:0000256" key="2">
    <source>
        <dbReference type="SAM" id="Phobius"/>
    </source>
</evidence>
<feature type="transmembrane region" description="Helical" evidence="2">
    <location>
        <begin position="50"/>
        <end position="73"/>
    </location>
</feature>
<proteinExistence type="predicted"/>
<evidence type="ECO:0000313" key="3">
    <source>
        <dbReference type="EnsemblMetazoa" id="XP_022643423"/>
    </source>
</evidence>
<keyword evidence="4" id="KW-1185">Reference proteome</keyword>
<name>A0A7M7M8A6_VARDE</name>
<dbReference type="OrthoDB" id="6339047at2759"/>
<dbReference type="AlphaFoldDB" id="A0A7M7M8A6"/>
<feature type="compositionally biased region" description="Polar residues" evidence="1">
    <location>
        <begin position="468"/>
        <end position="482"/>
    </location>
</feature>
<feature type="region of interest" description="Disordered" evidence="1">
    <location>
        <begin position="403"/>
        <end position="431"/>
    </location>
</feature>
<feature type="transmembrane region" description="Helical" evidence="2">
    <location>
        <begin position="128"/>
        <end position="150"/>
    </location>
</feature>
<keyword evidence="2" id="KW-0812">Transmembrane</keyword>
<dbReference type="RefSeq" id="XP_022643423.1">
    <property type="nucleotide sequence ID" value="XM_022787688.1"/>
</dbReference>
<evidence type="ECO:0000256" key="1">
    <source>
        <dbReference type="SAM" id="MobiDB-lite"/>
    </source>
</evidence>
<accession>A0A7M7M8A6</accession>
<reference evidence="3" key="1">
    <citation type="submission" date="2021-01" db="UniProtKB">
        <authorList>
            <consortium name="EnsemblMetazoa"/>
        </authorList>
    </citation>
    <scope>IDENTIFICATION</scope>
</reference>
<dbReference type="Proteomes" id="UP000594260">
    <property type="component" value="Unplaced"/>
</dbReference>